<dbReference type="EMBL" id="CP060789">
    <property type="protein sequence ID" value="QNP55560.1"/>
    <property type="molecule type" value="Genomic_DNA"/>
</dbReference>
<keyword evidence="2 7" id="KW-0813">Transport</keyword>
<evidence type="ECO:0000256" key="5">
    <source>
        <dbReference type="ARBA" id="ARBA00022989"/>
    </source>
</evidence>
<dbReference type="GO" id="GO:0005886">
    <property type="term" value="C:plasma membrane"/>
    <property type="evidence" value="ECO:0007669"/>
    <property type="project" value="UniProtKB-SubCell"/>
</dbReference>
<dbReference type="SUPFAM" id="SSF161098">
    <property type="entry name" value="MetI-like"/>
    <property type="match status" value="1"/>
</dbReference>
<evidence type="ECO:0000256" key="7">
    <source>
        <dbReference type="RuleBase" id="RU363032"/>
    </source>
</evidence>
<dbReference type="KEGG" id="tdf:H9L22_15490"/>
<protein>
    <submittedName>
        <fullName evidence="10">Sugar ABC transporter permease</fullName>
    </submittedName>
</protein>
<feature type="region of interest" description="Disordered" evidence="8">
    <location>
        <begin position="1"/>
        <end position="22"/>
    </location>
</feature>
<reference evidence="10 11" key="1">
    <citation type="submission" date="2020-08" db="EMBL/GenBank/DDBJ databases">
        <title>Genome sequence of Tessaracoccus defluvii JCM 17540T.</title>
        <authorList>
            <person name="Hyun D.-W."/>
            <person name="Bae J.-W."/>
        </authorList>
    </citation>
    <scope>NUCLEOTIDE SEQUENCE [LARGE SCALE GENOMIC DNA]</scope>
    <source>
        <strain evidence="10 11">JCM 17540</strain>
    </source>
</reference>
<gene>
    <name evidence="10" type="ORF">H9L22_15490</name>
</gene>
<keyword evidence="11" id="KW-1185">Reference proteome</keyword>
<keyword evidence="6 7" id="KW-0472">Membrane</keyword>
<dbReference type="Proteomes" id="UP000516117">
    <property type="component" value="Chromosome"/>
</dbReference>
<evidence type="ECO:0000256" key="3">
    <source>
        <dbReference type="ARBA" id="ARBA00022475"/>
    </source>
</evidence>
<dbReference type="CDD" id="cd06261">
    <property type="entry name" value="TM_PBP2"/>
    <property type="match status" value="1"/>
</dbReference>
<evidence type="ECO:0000256" key="2">
    <source>
        <dbReference type="ARBA" id="ARBA00022448"/>
    </source>
</evidence>
<comment type="similarity">
    <text evidence="7">Belongs to the binding-protein-dependent transport system permease family.</text>
</comment>
<evidence type="ECO:0000256" key="6">
    <source>
        <dbReference type="ARBA" id="ARBA00023136"/>
    </source>
</evidence>
<feature type="domain" description="ABC transmembrane type-1" evidence="9">
    <location>
        <begin position="97"/>
        <end position="315"/>
    </location>
</feature>
<dbReference type="GO" id="GO:0055085">
    <property type="term" value="P:transmembrane transport"/>
    <property type="evidence" value="ECO:0007669"/>
    <property type="project" value="InterPro"/>
</dbReference>
<dbReference type="InterPro" id="IPR035906">
    <property type="entry name" value="MetI-like_sf"/>
</dbReference>
<dbReference type="PANTHER" id="PTHR43227:SF8">
    <property type="entry name" value="DIACETYLCHITOBIOSE UPTAKE SYSTEM PERMEASE PROTEIN DASB"/>
    <property type="match status" value="1"/>
</dbReference>
<feature type="compositionally biased region" description="Low complexity" evidence="8">
    <location>
        <begin position="1"/>
        <end position="20"/>
    </location>
</feature>
<dbReference type="PROSITE" id="PS50928">
    <property type="entry name" value="ABC_TM1"/>
    <property type="match status" value="1"/>
</dbReference>
<evidence type="ECO:0000256" key="8">
    <source>
        <dbReference type="SAM" id="MobiDB-lite"/>
    </source>
</evidence>
<feature type="transmembrane region" description="Helical" evidence="7">
    <location>
        <begin position="100"/>
        <end position="123"/>
    </location>
</feature>
<comment type="subcellular location">
    <subcellularLocation>
        <location evidence="1 7">Cell membrane</location>
        <topology evidence="1 7">Multi-pass membrane protein</topology>
    </subcellularLocation>
</comment>
<dbReference type="RefSeq" id="WP_187720690.1">
    <property type="nucleotide sequence ID" value="NZ_BAABBL010000020.1"/>
</dbReference>
<keyword evidence="4 7" id="KW-0812">Transmembrane</keyword>
<feature type="transmembrane region" description="Helical" evidence="7">
    <location>
        <begin position="185"/>
        <end position="213"/>
    </location>
</feature>
<evidence type="ECO:0000256" key="4">
    <source>
        <dbReference type="ARBA" id="ARBA00022692"/>
    </source>
</evidence>
<dbReference type="AlphaFoldDB" id="A0A7H0H4U4"/>
<feature type="transmembrane region" description="Helical" evidence="7">
    <location>
        <begin position="294"/>
        <end position="316"/>
    </location>
</feature>
<proteinExistence type="inferred from homology"/>
<dbReference type="InterPro" id="IPR050809">
    <property type="entry name" value="UgpAE/MalFG_permease"/>
</dbReference>
<dbReference type="Pfam" id="PF00528">
    <property type="entry name" value="BPD_transp_1"/>
    <property type="match status" value="1"/>
</dbReference>
<feature type="transmembrane region" description="Helical" evidence="7">
    <location>
        <begin position="34"/>
        <end position="56"/>
    </location>
</feature>
<evidence type="ECO:0000259" key="9">
    <source>
        <dbReference type="PROSITE" id="PS50928"/>
    </source>
</evidence>
<sequence length="326" mass="35788">MTSSTTRSTRRATGARPRSAQPLSRRVRLAGRWITPWALLAPMAAMVLVALGYPLVRQAVMSFQHFGLAQQFGKPAEWAGVSNYVTILTDPYFWSVFLKSILFCAWTAGITMLIGVGVAVLMLRLNKVVRVILNTTLIIVWAMPALAALTVWQWLVDPRSGLLNYLLTSIGLDSFLNFNWLGGHYLTFFLIASAVIIWASVPLVSITIYAALAQMPGEVLEASEMDGASNFQQIIHIMLPMIAPVIALIGVLQVIWDLRVFTQIYVLQQAGGIASETNLLGTYVYQTGIAQGDYGVASALAMVILALTLVLTSRYLRMLYRQGGMA</sequence>
<evidence type="ECO:0000313" key="11">
    <source>
        <dbReference type="Proteomes" id="UP000516117"/>
    </source>
</evidence>
<feature type="transmembrane region" description="Helical" evidence="7">
    <location>
        <begin position="135"/>
        <end position="155"/>
    </location>
</feature>
<dbReference type="InterPro" id="IPR000515">
    <property type="entry name" value="MetI-like"/>
</dbReference>
<dbReference type="PANTHER" id="PTHR43227">
    <property type="entry name" value="BLL4140 PROTEIN"/>
    <property type="match status" value="1"/>
</dbReference>
<dbReference type="Gene3D" id="1.10.3720.10">
    <property type="entry name" value="MetI-like"/>
    <property type="match status" value="1"/>
</dbReference>
<organism evidence="10 11">
    <name type="scientific">Tessaracoccus defluvii</name>
    <dbReference type="NCBI Taxonomy" id="1285901"/>
    <lineage>
        <taxon>Bacteria</taxon>
        <taxon>Bacillati</taxon>
        <taxon>Actinomycetota</taxon>
        <taxon>Actinomycetes</taxon>
        <taxon>Propionibacteriales</taxon>
        <taxon>Propionibacteriaceae</taxon>
        <taxon>Tessaracoccus</taxon>
    </lineage>
</organism>
<evidence type="ECO:0000256" key="1">
    <source>
        <dbReference type="ARBA" id="ARBA00004651"/>
    </source>
</evidence>
<evidence type="ECO:0000313" key="10">
    <source>
        <dbReference type="EMBL" id="QNP55560.1"/>
    </source>
</evidence>
<keyword evidence="3" id="KW-1003">Cell membrane</keyword>
<keyword evidence="5 7" id="KW-1133">Transmembrane helix</keyword>
<name>A0A7H0H4U4_9ACTN</name>
<feature type="transmembrane region" description="Helical" evidence="7">
    <location>
        <begin position="234"/>
        <end position="256"/>
    </location>
</feature>
<accession>A0A7H0H4U4</accession>